<dbReference type="RefSeq" id="WP_264510912.1">
    <property type="nucleotide sequence ID" value="NZ_JAPDDR010000001.1"/>
</dbReference>
<gene>
    <name evidence="2" type="ORF">OJ996_02795</name>
</gene>
<dbReference type="EMBL" id="JAPDDR010000001">
    <property type="protein sequence ID" value="MCW1912484.1"/>
    <property type="molecule type" value="Genomic_DNA"/>
</dbReference>
<evidence type="ECO:0000313" key="2">
    <source>
        <dbReference type="EMBL" id="MCW1912484.1"/>
    </source>
</evidence>
<name>A0ABT3FY32_9BACT</name>
<dbReference type="Proteomes" id="UP001165653">
    <property type="component" value="Unassembled WGS sequence"/>
</dbReference>
<organism evidence="2 3">
    <name type="scientific">Luteolibacter rhizosphaerae</name>
    <dbReference type="NCBI Taxonomy" id="2989719"/>
    <lineage>
        <taxon>Bacteria</taxon>
        <taxon>Pseudomonadati</taxon>
        <taxon>Verrucomicrobiota</taxon>
        <taxon>Verrucomicrobiia</taxon>
        <taxon>Verrucomicrobiales</taxon>
        <taxon>Verrucomicrobiaceae</taxon>
        <taxon>Luteolibacter</taxon>
    </lineage>
</organism>
<proteinExistence type="predicted"/>
<evidence type="ECO:0000256" key="1">
    <source>
        <dbReference type="SAM" id="Phobius"/>
    </source>
</evidence>
<feature type="transmembrane region" description="Helical" evidence="1">
    <location>
        <begin position="6"/>
        <end position="25"/>
    </location>
</feature>
<comment type="caution">
    <text evidence="2">The sequence shown here is derived from an EMBL/GenBank/DDBJ whole genome shotgun (WGS) entry which is preliminary data.</text>
</comment>
<evidence type="ECO:0000313" key="3">
    <source>
        <dbReference type="Proteomes" id="UP001165653"/>
    </source>
</evidence>
<reference evidence="2" key="1">
    <citation type="submission" date="2022-10" db="EMBL/GenBank/DDBJ databases">
        <title>Luteolibacter sp. GHJ8, whole genome shotgun sequencing project.</title>
        <authorList>
            <person name="Zhao G."/>
            <person name="Shen L."/>
        </authorList>
    </citation>
    <scope>NUCLEOTIDE SEQUENCE</scope>
    <source>
        <strain evidence="2">GHJ8</strain>
    </source>
</reference>
<protein>
    <submittedName>
        <fullName evidence="2">Uncharacterized protein</fullName>
    </submittedName>
</protein>
<keyword evidence="1" id="KW-0812">Transmembrane</keyword>
<accession>A0ABT3FY32</accession>
<keyword evidence="1" id="KW-1133">Transmembrane helix</keyword>
<keyword evidence="3" id="KW-1185">Reference proteome</keyword>
<keyword evidence="1" id="KW-0472">Membrane</keyword>
<sequence length="226" mass="25794">MDPRVVTTLKLALFAMVGLFLFSFTSKHYRRYTKKEALATEMRTLVSDPSFYRCPTTENAHTVLLRGITVIDRAKSLGLEPSAFFDKVFRRDKKSEKPINDEFEEYPTREKLARDTMLRAYQHAEQMGLLTRVEYRDYLDKGTVPDVIPQPKVSNIIDPALSPGMEKIVPNLELRLPSKVEAPPSDLEIAAAKSLASDLYSARVIEHDAEARIAEYYDKVKQKPQP</sequence>